<keyword evidence="2" id="KW-1185">Reference proteome</keyword>
<proteinExistence type="predicted"/>
<dbReference type="Proteomes" id="UP000268908">
    <property type="component" value="Unassembled WGS sequence"/>
</dbReference>
<gene>
    <name evidence="1" type="ORF">DFR35_1139</name>
</gene>
<protein>
    <submittedName>
        <fullName evidence="1">Pimeloyl-[acyl-carrier protein] methyl ester esterase</fullName>
    </submittedName>
</protein>
<dbReference type="EMBL" id="RCCI01000004">
    <property type="protein sequence ID" value="RLJ68571.1"/>
    <property type="molecule type" value="Genomic_DNA"/>
</dbReference>
<organism evidence="1 2">
    <name type="scientific">Sulfurisoma sediminicola</name>
    <dbReference type="NCBI Taxonomy" id="1381557"/>
    <lineage>
        <taxon>Bacteria</taxon>
        <taxon>Pseudomonadati</taxon>
        <taxon>Pseudomonadota</taxon>
        <taxon>Betaproteobacteria</taxon>
        <taxon>Nitrosomonadales</taxon>
        <taxon>Sterolibacteriaceae</taxon>
        <taxon>Sulfurisoma</taxon>
    </lineage>
</organism>
<evidence type="ECO:0000313" key="2">
    <source>
        <dbReference type="Proteomes" id="UP000268908"/>
    </source>
</evidence>
<sequence length="214" mass="22812">MATIVLAHGWGFDHGVWNEVRARLSSAHRVETLDFGFFGAPRQPKVGDGETVIAVGHSLGACWWLAQSPIPWSRLLLINGFPRFTEAADYAPAVAPRVLARMRKSFAQQPAEVLAEFRAFCGAAPAPAGFDASRLAAGLEWLAEWDGRGVLRDRAGEIRALAGSNDPIVPAGMSRAALACLPAEHLEFADVAGHVLPLAAPALCAAWIERVATA</sequence>
<dbReference type="InterPro" id="IPR029058">
    <property type="entry name" value="AB_hydrolase_fold"/>
</dbReference>
<dbReference type="OrthoDB" id="9798888at2"/>
<reference evidence="1 2" key="1">
    <citation type="submission" date="2018-10" db="EMBL/GenBank/DDBJ databases">
        <title>Genomic Encyclopedia of Type Strains, Phase IV (KMG-IV): sequencing the most valuable type-strain genomes for metagenomic binning, comparative biology and taxonomic classification.</title>
        <authorList>
            <person name="Goeker M."/>
        </authorList>
    </citation>
    <scope>NUCLEOTIDE SEQUENCE [LARGE SCALE GENOMIC DNA]</scope>
    <source>
        <strain evidence="1 2">DSM 26916</strain>
    </source>
</reference>
<dbReference type="AlphaFoldDB" id="A0A497XKU0"/>
<dbReference type="Gene3D" id="3.40.50.1820">
    <property type="entry name" value="alpha/beta hydrolase"/>
    <property type="match status" value="1"/>
</dbReference>
<comment type="caution">
    <text evidence="1">The sequence shown here is derived from an EMBL/GenBank/DDBJ whole genome shotgun (WGS) entry which is preliminary data.</text>
</comment>
<accession>A0A497XKU0</accession>
<name>A0A497XKU0_9PROT</name>
<dbReference type="RefSeq" id="WP_121240458.1">
    <property type="nucleotide sequence ID" value="NZ_BHVV01000002.1"/>
</dbReference>
<dbReference type="SUPFAM" id="SSF53474">
    <property type="entry name" value="alpha/beta-Hydrolases"/>
    <property type="match status" value="1"/>
</dbReference>
<evidence type="ECO:0000313" key="1">
    <source>
        <dbReference type="EMBL" id="RLJ68571.1"/>
    </source>
</evidence>